<dbReference type="PANTHER" id="PTHR36051:SF2">
    <property type="entry name" value="DYNAMIN"/>
    <property type="match status" value="1"/>
</dbReference>
<keyword evidence="2" id="KW-1185">Reference proteome</keyword>
<dbReference type="AlphaFoldDB" id="S8D0X7"/>
<feature type="non-terminal residue" evidence="1">
    <location>
        <position position="121"/>
    </location>
</feature>
<dbReference type="Proteomes" id="UP000015453">
    <property type="component" value="Unassembled WGS sequence"/>
</dbReference>
<sequence length="121" mass="12353">KRGGLRLENMLTFKAGQVFTGFGIGCGIGVGVGRPLNLGSIPVLNEVMVAARGATDAFSAVQRPLNNALRKVGAKGIEAGIGCGLGFGHGFGFGIAVKPGVLHQIQSNLAEVAEHLMTKLG</sequence>
<dbReference type="EMBL" id="AUSU01001456">
    <property type="protein sequence ID" value="EPS70971.1"/>
    <property type="molecule type" value="Genomic_DNA"/>
</dbReference>
<feature type="non-terminal residue" evidence="1">
    <location>
        <position position="1"/>
    </location>
</feature>
<gene>
    <name evidence="1" type="ORF">M569_03791</name>
</gene>
<proteinExistence type="predicted"/>
<reference evidence="1 2" key="1">
    <citation type="journal article" date="2013" name="BMC Genomics">
        <title>The miniature genome of a carnivorous plant Genlisea aurea contains a low number of genes and short non-coding sequences.</title>
        <authorList>
            <person name="Leushkin E.V."/>
            <person name="Sutormin R.A."/>
            <person name="Nabieva E.R."/>
            <person name="Penin A.A."/>
            <person name="Kondrashov A.S."/>
            <person name="Logacheva M.D."/>
        </authorList>
    </citation>
    <scope>NUCLEOTIDE SEQUENCE [LARGE SCALE GENOMIC DNA]</scope>
</reference>
<comment type="caution">
    <text evidence="1">The sequence shown here is derived from an EMBL/GenBank/DDBJ whole genome shotgun (WGS) entry which is preliminary data.</text>
</comment>
<organism evidence="1 2">
    <name type="scientific">Genlisea aurea</name>
    <dbReference type="NCBI Taxonomy" id="192259"/>
    <lineage>
        <taxon>Eukaryota</taxon>
        <taxon>Viridiplantae</taxon>
        <taxon>Streptophyta</taxon>
        <taxon>Embryophyta</taxon>
        <taxon>Tracheophyta</taxon>
        <taxon>Spermatophyta</taxon>
        <taxon>Magnoliopsida</taxon>
        <taxon>eudicotyledons</taxon>
        <taxon>Gunneridae</taxon>
        <taxon>Pentapetalae</taxon>
        <taxon>asterids</taxon>
        <taxon>lamiids</taxon>
        <taxon>Lamiales</taxon>
        <taxon>Lentibulariaceae</taxon>
        <taxon>Genlisea</taxon>
    </lineage>
</organism>
<evidence type="ECO:0000313" key="2">
    <source>
        <dbReference type="Proteomes" id="UP000015453"/>
    </source>
</evidence>
<dbReference type="PANTHER" id="PTHR36051">
    <property type="entry name" value="DYNAMIN"/>
    <property type="match status" value="1"/>
</dbReference>
<name>S8D0X7_9LAMI</name>
<protein>
    <submittedName>
        <fullName evidence="1">Uncharacterized protein</fullName>
    </submittedName>
</protein>
<evidence type="ECO:0000313" key="1">
    <source>
        <dbReference type="EMBL" id="EPS70971.1"/>
    </source>
</evidence>
<dbReference type="OrthoDB" id="1934430at2759"/>
<accession>S8D0X7</accession>